<sequence>MVSAHTCSRARQKGQCDNRVLYSIAEVGASPNPFKFVIVTPYTTALEISGPSFTGDRLTCRLYTEMCTPRLQSILNRSLSLGNTIVGTLNVQIFMNLSNRRQCAPSDLYHQWIQVSIHIFMMAEHFFNDVHKELLDEQSIGCKDICLALSKIERKALQLQILITKNSSNRSQSGNIAHTAKHHDCHFRICNQTYFNL</sequence>
<accession>A0ABP1HIE6</accession>
<reference evidence="1 3" key="1">
    <citation type="submission" date="2024-07" db="EMBL/GenBank/DDBJ databases">
        <authorList>
            <person name="Akdeniz Z."/>
        </authorList>
    </citation>
    <scope>NUCLEOTIDE SEQUENCE [LARGE SCALE GENOMIC DNA]</scope>
</reference>
<evidence type="ECO:0000313" key="2">
    <source>
        <dbReference type="EMBL" id="CAL5994002.1"/>
    </source>
</evidence>
<dbReference type="EMBL" id="CAXDID020000031">
    <property type="protein sequence ID" value="CAL5994000.1"/>
    <property type="molecule type" value="Genomic_DNA"/>
</dbReference>
<dbReference type="Proteomes" id="UP001642409">
    <property type="component" value="Unassembled WGS sequence"/>
</dbReference>
<evidence type="ECO:0000313" key="1">
    <source>
        <dbReference type="EMBL" id="CAL5994000.1"/>
    </source>
</evidence>
<gene>
    <name evidence="1" type="ORF">HINF_LOCUS13336</name>
    <name evidence="2" type="ORF">HINF_LOCUS13337</name>
</gene>
<organism evidence="1 3">
    <name type="scientific">Hexamita inflata</name>
    <dbReference type="NCBI Taxonomy" id="28002"/>
    <lineage>
        <taxon>Eukaryota</taxon>
        <taxon>Metamonada</taxon>
        <taxon>Diplomonadida</taxon>
        <taxon>Hexamitidae</taxon>
        <taxon>Hexamitinae</taxon>
        <taxon>Hexamita</taxon>
    </lineage>
</organism>
<evidence type="ECO:0000313" key="3">
    <source>
        <dbReference type="Proteomes" id="UP001642409"/>
    </source>
</evidence>
<name>A0ABP1HIE6_9EUKA</name>
<proteinExistence type="predicted"/>
<comment type="caution">
    <text evidence="1">The sequence shown here is derived from an EMBL/GenBank/DDBJ whole genome shotgun (WGS) entry which is preliminary data.</text>
</comment>
<dbReference type="EMBL" id="CAXDID020000031">
    <property type="protein sequence ID" value="CAL5994002.1"/>
    <property type="molecule type" value="Genomic_DNA"/>
</dbReference>
<protein>
    <submittedName>
        <fullName evidence="1">Hypothetical_protein</fullName>
    </submittedName>
</protein>
<keyword evidence="3" id="KW-1185">Reference proteome</keyword>